<feature type="region of interest" description="Disordered" evidence="2">
    <location>
        <begin position="442"/>
        <end position="461"/>
    </location>
</feature>
<proteinExistence type="predicted"/>
<feature type="region of interest" description="Disordered" evidence="2">
    <location>
        <begin position="43"/>
        <end position="104"/>
    </location>
</feature>
<keyword evidence="3" id="KW-0812">Transmembrane</keyword>
<organism evidence="5 6">
    <name type="scientific">Cyclostephanos tholiformis</name>
    <dbReference type="NCBI Taxonomy" id="382380"/>
    <lineage>
        <taxon>Eukaryota</taxon>
        <taxon>Sar</taxon>
        <taxon>Stramenopiles</taxon>
        <taxon>Ochrophyta</taxon>
        <taxon>Bacillariophyta</taxon>
        <taxon>Coscinodiscophyceae</taxon>
        <taxon>Thalassiosirophycidae</taxon>
        <taxon>Stephanodiscales</taxon>
        <taxon>Stephanodiscaceae</taxon>
        <taxon>Cyclostephanos</taxon>
    </lineage>
</organism>
<comment type="caution">
    <text evidence="5">The sequence shown here is derived from an EMBL/GenBank/DDBJ whole genome shotgun (WGS) entry which is preliminary data.</text>
</comment>
<sequence length="714" mass="80970">MPIYYYYYFLLLFFSSSSSLNVSWSRSSSCCLALSPLIIRGGGDEGAGGGIPRRHRRRHRHRQVPVGSGVLDGRQPREASGGGDNFSSRLRTGRPFFSSSSSSSHARPVITTHLSMVDGDVDPMQPQLSPPQPQTEWTKNSVAFFPSPDIDSHDPSTVTQWEISSPSVAPSRPRIVVFGASGRIGRRVLSRLLSSGKEIDVVAFVRDRERLERAMYDDEDIVVGNLVDGGGRGREDTGPRLRIVVGDAVSRRDVCPKKKRRKENFPSLRRWWADWVWRRADRDNKGDNVGSTADVMDGNAIEREEDEDMDDNALRDAMSGATVLISCLGTHRLTNFWTDYLRVPVLRIFRGEDVGRWCADPTHPYYINYLSTRRILEGAEIEQRRRNAIIEFEREKEMLEERLSRGRVRAREKDDGEEGFENDIAAGLRKKRNRVLHGDQRERNHDHANLRDAVALPKDGKLPSSNDRVKFIRISHLMVGRSPFRIKNCLTNTLWSQVSRFELMGEMLMEESTLVDTIVLRPGDMTDKERNRNNTSLQLSVDGMVPSPSLIGRDDVADLAVVTAMTKTSSRRNTLQVDAGDSGSIISGDMEALPNQSAHHWTWAMRWTGQHLIPPQGLRPDGSADAATCFVVAVKEQTALERKRRSREKYFESYHGGRELMRLTRMRPRIKPFIQSLAVSIPVYLTLGIFSWYLFGQTFVDLFARLKRLNMLKL</sequence>
<dbReference type="PANTHER" id="PTHR15020">
    <property type="entry name" value="FLAVIN REDUCTASE-RELATED"/>
    <property type="match status" value="1"/>
</dbReference>
<keyword evidence="4" id="KW-0732">Signal</keyword>
<evidence type="ECO:0000256" key="1">
    <source>
        <dbReference type="SAM" id="Coils"/>
    </source>
</evidence>
<keyword evidence="3" id="KW-0472">Membrane</keyword>
<accession>A0ABD3RV36</accession>
<feature type="signal peptide" evidence="4">
    <location>
        <begin position="1"/>
        <end position="19"/>
    </location>
</feature>
<reference evidence="5 6" key="1">
    <citation type="submission" date="2024-10" db="EMBL/GenBank/DDBJ databases">
        <title>Updated reference genomes for cyclostephanoid diatoms.</title>
        <authorList>
            <person name="Roberts W.R."/>
            <person name="Alverson A.J."/>
        </authorList>
    </citation>
    <scope>NUCLEOTIDE SEQUENCE [LARGE SCALE GENOMIC DNA]</scope>
    <source>
        <strain evidence="5 6">AJA228-03</strain>
    </source>
</reference>
<keyword evidence="1" id="KW-0175">Coiled coil</keyword>
<evidence type="ECO:0000256" key="4">
    <source>
        <dbReference type="SAM" id="SignalP"/>
    </source>
</evidence>
<keyword evidence="3" id="KW-1133">Transmembrane helix</keyword>
<evidence type="ECO:0000313" key="6">
    <source>
        <dbReference type="Proteomes" id="UP001530377"/>
    </source>
</evidence>
<dbReference type="AlphaFoldDB" id="A0ABD3RV36"/>
<feature type="coiled-coil region" evidence="1">
    <location>
        <begin position="382"/>
        <end position="409"/>
    </location>
</feature>
<feature type="compositionally biased region" description="Basic residues" evidence="2">
    <location>
        <begin position="52"/>
        <end position="63"/>
    </location>
</feature>
<feature type="transmembrane region" description="Helical" evidence="3">
    <location>
        <begin position="681"/>
        <end position="704"/>
    </location>
</feature>
<feature type="chain" id="PRO_5044813082" description="NAD(P)-binding domain-containing protein" evidence="4">
    <location>
        <begin position="20"/>
        <end position="714"/>
    </location>
</feature>
<dbReference type="Gene3D" id="3.40.50.720">
    <property type="entry name" value="NAD(P)-binding Rossmann-like Domain"/>
    <property type="match status" value="2"/>
</dbReference>
<dbReference type="Proteomes" id="UP001530377">
    <property type="component" value="Unassembled WGS sequence"/>
</dbReference>
<keyword evidence="6" id="KW-1185">Reference proteome</keyword>
<name>A0ABD3RV36_9STRA</name>
<evidence type="ECO:0000256" key="2">
    <source>
        <dbReference type="SAM" id="MobiDB-lite"/>
    </source>
</evidence>
<dbReference type="EMBL" id="JALLPB020000167">
    <property type="protein sequence ID" value="KAL3816079.1"/>
    <property type="molecule type" value="Genomic_DNA"/>
</dbReference>
<dbReference type="PANTHER" id="PTHR15020:SF11">
    <property type="entry name" value="OS06G0360300 PROTEIN"/>
    <property type="match status" value="1"/>
</dbReference>
<dbReference type="SUPFAM" id="SSF51735">
    <property type="entry name" value="NAD(P)-binding Rossmann-fold domains"/>
    <property type="match status" value="1"/>
</dbReference>
<evidence type="ECO:0008006" key="7">
    <source>
        <dbReference type="Google" id="ProtNLM"/>
    </source>
</evidence>
<evidence type="ECO:0000313" key="5">
    <source>
        <dbReference type="EMBL" id="KAL3816079.1"/>
    </source>
</evidence>
<dbReference type="InterPro" id="IPR036291">
    <property type="entry name" value="NAD(P)-bd_dom_sf"/>
</dbReference>
<protein>
    <recommendedName>
        <fullName evidence="7">NAD(P)-binding domain-containing protein</fullName>
    </recommendedName>
</protein>
<gene>
    <name evidence="5" type="ORF">ACHAXA_009717</name>
</gene>
<evidence type="ECO:0000256" key="3">
    <source>
        <dbReference type="SAM" id="Phobius"/>
    </source>
</evidence>